<feature type="non-terminal residue" evidence="2">
    <location>
        <position position="64"/>
    </location>
</feature>
<dbReference type="EMBL" id="KV922062">
    <property type="protein sequence ID" value="ORE02241.1"/>
    <property type="molecule type" value="Genomic_DNA"/>
</dbReference>
<keyword evidence="1" id="KW-0472">Membrane</keyword>
<dbReference type="Proteomes" id="UP000242414">
    <property type="component" value="Unassembled WGS sequence"/>
</dbReference>
<reference evidence="2" key="1">
    <citation type="journal article" date="2016" name="Proc. Natl. Acad. Sci. U.S.A.">
        <title>Lipid metabolic changes in an early divergent fungus govern the establishment of a mutualistic symbiosis with endobacteria.</title>
        <authorList>
            <person name="Lastovetsky O.A."/>
            <person name="Gaspar M.L."/>
            <person name="Mondo S.J."/>
            <person name="LaButti K.M."/>
            <person name="Sandor L."/>
            <person name="Grigoriev I.V."/>
            <person name="Henry S.A."/>
            <person name="Pawlowska T.E."/>
        </authorList>
    </citation>
    <scope>NUCLEOTIDE SEQUENCE [LARGE SCALE GENOMIC DNA]</scope>
    <source>
        <strain evidence="2">ATCC 52814</strain>
    </source>
</reference>
<name>A0A1X0QR71_RHIZD</name>
<dbReference type="AlphaFoldDB" id="A0A1X0QR71"/>
<keyword evidence="1" id="KW-1133">Transmembrane helix</keyword>
<sequence>MSQLKRITHAPVVSPTLAISLLSMIIFTLTTMTMFLLPKSPTMEPLPPPMVNYMVSLLSWKQSA</sequence>
<protein>
    <submittedName>
        <fullName evidence="2">Uncharacterized protein</fullName>
    </submittedName>
</protein>
<accession>A0A1X0QR71</accession>
<gene>
    <name evidence="2" type="ORF">BCV72DRAFT_318946</name>
</gene>
<evidence type="ECO:0000256" key="1">
    <source>
        <dbReference type="SAM" id="Phobius"/>
    </source>
</evidence>
<feature type="transmembrane region" description="Helical" evidence="1">
    <location>
        <begin position="12"/>
        <end position="37"/>
    </location>
</feature>
<keyword evidence="1" id="KW-0812">Transmembrane</keyword>
<organism evidence="2">
    <name type="scientific">Rhizopus microsporus var. microsporus</name>
    <dbReference type="NCBI Taxonomy" id="86635"/>
    <lineage>
        <taxon>Eukaryota</taxon>
        <taxon>Fungi</taxon>
        <taxon>Fungi incertae sedis</taxon>
        <taxon>Mucoromycota</taxon>
        <taxon>Mucoromycotina</taxon>
        <taxon>Mucoromycetes</taxon>
        <taxon>Mucorales</taxon>
        <taxon>Mucorineae</taxon>
        <taxon>Rhizopodaceae</taxon>
        <taxon>Rhizopus</taxon>
    </lineage>
</organism>
<evidence type="ECO:0000313" key="2">
    <source>
        <dbReference type="EMBL" id="ORE02241.1"/>
    </source>
</evidence>
<dbReference type="VEuPathDB" id="FungiDB:BCV72DRAFT_318946"/>
<proteinExistence type="predicted"/>